<evidence type="ECO:0000313" key="10">
    <source>
        <dbReference type="Proteomes" id="UP000037088"/>
    </source>
</evidence>
<dbReference type="PANTHER" id="PTHR21716:SF64">
    <property type="entry name" value="AI-2 TRANSPORT PROTEIN TQSA"/>
    <property type="match status" value="1"/>
</dbReference>
<dbReference type="PANTHER" id="PTHR21716">
    <property type="entry name" value="TRANSMEMBRANE PROTEIN"/>
    <property type="match status" value="1"/>
</dbReference>
<feature type="transmembrane region" description="Helical" evidence="6">
    <location>
        <begin position="140"/>
        <end position="160"/>
    </location>
</feature>
<gene>
    <name evidence="7" type="primary">tqsA</name>
    <name evidence="7" type="ORF">NG42_13335</name>
    <name evidence="8" type="ORF">NG43_01200</name>
</gene>
<dbReference type="RefSeq" id="WP_052899942.1">
    <property type="nucleotide sequence ID" value="NZ_JRXE01000017.1"/>
</dbReference>
<keyword evidence="10" id="KW-1185">Reference proteome</keyword>
<comment type="subcellular location">
    <subcellularLocation>
        <location evidence="1">Membrane</location>
        <topology evidence="1">Multi-pass membrane protein</topology>
    </subcellularLocation>
</comment>
<feature type="transmembrane region" description="Helical" evidence="6">
    <location>
        <begin position="194"/>
        <end position="215"/>
    </location>
</feature>
<evidence type="ECO:0000256" key="4">
    <source>
        <dbReference type="ARBA" id="ARBA00022989"/>
    </source>
</evidence>
<proteinExistence type="inferred from homology"/>
<evidence type="ECO:0000256" key="1">
    <source>
        <dbReference type="ARBA" id="ARBA00004141"/>
    </source>
</evidence>
<name>A0A0L7T1I4_9GAMM</name>
<accession>A0A0L7T1I4</accession>
<dbReference type="PATRIC" id="fig|1560201.3.peg.2839"/>
<dbReference type="InterPro" id="IPR002549">
    <property type="entry name" value="AI-2E-like"/>
</dbReference>
<dbReference type="STRING" id="1560201.NG42_13335"/>
<reference evidence="9 10" key="1">
    <citation type="journal article" date="2015" name="Int. J. Syst. Evol. Microbiol.">
        <title>Erwinia iniecta sp. nov., isolated from Russian wheat aphids (Diuraphis noxia).</title>
        <authorList>
            <person name="Campillo T."/>
            <person name="Luna E."/>
            <person name="Portier P."/>
            <person name="Fischer-Le Saux M."/>
            <person name="Lapitan N."/>
            <person name="Tisserat N.A."/>
            <person name="Leach J.E."/>
        </authorList>
    </citation>
    <scope>NUCLEOTIDE SEQUENCE [LARGE SCALE GENOMIC DNA]</scope>
    <source>
        <strain evidence="7 10">B120</strain>
        <strain evidence="8 9">B149</strain>
    </source>
</reference>
<dbReference type="Proteomes" id="UP000036851">
    <property type="component" value="Unassembled WGS sequence"/>
</dbReference>
<comment type="similarity">
    <text evidence="2">Belongs to the autoinducer-2 exporter (AI-2E) (TC 2.A.86) family.</text>
</comment>
<evidence type="ECO:0000256" key="5">
    <source>
        <dbReference type="ARBA" id="ARBA00023136"/>
    </source>
</evidence>
<dbReference type="GO" id="GO:0016020">
    <property type="term" value="C:membrane"/>
    <property type="evidence" value="ECO:0007669"/>
    <property type="project" value="UniProtKB-SubCell"/>
</dbReference>
<evidence type="ECO:0000256" key="6">
    <source>
        <dbReference type="SAM" id="Phobius"/>
    </source>
</evidence>
<protein>
    <submittedName>
        <fullName evidence="7">Pheromone autoinducer 2 transporter</fullName>
    </submittedName>
</protein>
<feature type="transmembrane region" description="Helical" evidence="6">
    <location>
        <begin position="60"/>
        <end position="81"/>
    </location>
</feature>
<dbReference type="Proteomes" id="UP000037088">
    <property type="component" value="Unassembled WGS sequence"/>
</dbReference>
<dbReference type="GO" id="GO:0055085">
    <property type="term" value="P:transmembrane transport"/>
    <property type="evidence" value="ECO:0007669"/>
    <property type="project" value="TreeGrafter"/>
</dbReference>
<comment type="caution">
    <text evidence="7">The sequence shown here is derived from an EMBL/GenBank/DDBJ whole genome shotgun (WGS) entry which is preliminary data.</text>
</comment>
<sequence length="340" mass="37508">MSSTDKLVRVLAIITMLLVIFASLKAASALVVPLILSLFFAIVLNPLIRLAERIRVPRVLAILLLMCCFVVIMLLLVAALSSTLNEFARTLPQYRSMLTQPLLDTRALLLTMGINISLDEMMHYIDPSIAVRLVSGAVGYFSNAMTAMFLLIMTVAFMLLEVPSLKQKGRILFPVPSRAMAAIRHGLRSVTHYLVLKTVISLITGLTVWLMLWVMDIKFAFLWGTLAFALNYIPNIGSIIAAIPPIIQALLFNGLYPGLGVIAFYLAVNLLFGNILEPRLMGRSLNLSTLVVFISLLFWGWLLGPVGMILSVPLTVVVKLLLEQFEGGQKLAILLSDNVR</sequence>
<dbReference type="EMBL" id="JRXE01000017">
    <property type="protein sequence ID" value="KOC89299.1"/>
    <property type="molecule type" value="Genomic_DNA"/>
</dbReference>
<feature type="transmembrane region" description="Helical" evidence="6">
    <location>
        <begin position="255"/>
        <end position="276"/>
    </location>
</feature>
<keyword evidence="5 6" id="KW-0472">Membrane</keyword>
<dbReference type="OrthoDB" id="9799225at2"/>
<feature type="transmembrane region" description="Helical" evidence="6">
    <location>
        <begin position="296"/>
        <end position="322"/>
    </location>
</feature>
<keyword evidence="3 6" id="KW-0812">Transmembrane</keyword>
<evidence type="ECO:0000313" key="9">
    <source>
        <dbReference type="Proteomes" id="UP000036851"/>
    </source>
</evidence>
<feature type="transmembrane region" description="Helical" evidence="6">
    <location>
        <begin position="30"/>
        <end position="48"/>
    </location>
</feature>
<evidence type="ECO:0000313" key="7">
    <source>
        <dbReference type="EMBL" id="KOC89299.1"/>
    </source>
</evidence>
<dbReference type="NCBIfam" id="NF008930">
    <property type="entry name" value="PRK12287.1"/>
    <property type="match status" value="1"/>
</dbReference>
<evidence type="ECO:0000256" key="3">
    <source>
        <dbReference type="ARBA" id="ARBA00022692"/>
    </source>
</evidence>
<keyword evidence="4 6" id="KW-1133">Transmembrane helix</keyword>
<evidence type="ECO:0000313" key="8">
    <source>
        <dbReference type="EMBL" id="KOC95352.1"/>
    </source>
</evidence>
<dbReference type="Pfam" id="PF01594">
    <property type="entry name" value="AI-2E_transport"/>
    <property type="match status" value="1"/>
</dbReference>
<feature type="transmembrane region" description="Helical" evidence="6">
    <location>
        <begin position="7"/>
        <end position="24"/>
    </location>
</feature>
<dbReference type="EMBL" id="JRXF01000001">
    <property type="protein sequence ID" value="KOC95352.1"/>
    <property type="molecule type" value="Genomic_DNA"/>
</dbReference>
<evidence type="ECO:0000256" key="2">
    <source>
        <dbReference type="ARBA" id="ARBA00009773"/>
    </source>
</evidence>
<dbReference type="AlphaFoldDB" id="A0A0L7T1I4"/>
<organism evidence="7 10">
    <name type="scientific">Winslowiella iniecta</name>
    <dbReference type="NCBI Taxonomy" id="1560201"/>
    <lineage>
        <taxon>Bacteria</taxon>
        <taxon>Pseudomonadati</taxon>
        <taxon>Pseudomonadota</taxon>
        <taxon>Gammaproteobacteria</taxon>
        <taxon>Enterobacterales</taxon>
        <taxon>Erwiniaceae</taxon>
        <taxon>Winslowiella</taxon>
    </lineage>
</organism>
<feature type="transmembrane region" description="Helical" evidence="6">
    <location>
        <begin position="221"/>
        <end position="243"/>
    </location>
</feature>